<dbReference type="Proteomes" id="UP000642993">
    <property type="component" value="Unassembled WGS sequence"/>
</dbReference>
<protein>
    <submittedName>
        <fullName evidence="3">DUF4185 domain-containing protein</fullName>
    </submittedName>
</protein>
<evidence type="ECO:0000256" key="1">
    <source>
        <dbReference type="SAM" id="MobiDB-lite"/>
    </source>
</evidence>
<feature type="domain" description="DUF4185" evidence="2">
    <location>
        <begin position="12"/>
        <end position="326"/>
    </location>
</feature>
<proteinExistence type="predicted"/>
<gene>
    <name evidence="3" type="ORF">HT102_03525</name>
</gene>
<dbReference type="Pfam" id="PF13810">
    <property type="entry name" value="DUF4185"/>
    <property type="match status" value="1"/>
</dbReference>
<dbReference type="EMBL" id="JACYWE010000002">
    <property type="protein sequence ID" value="MBD8505559.1"/>
    <property type="molecule type" value="Genomic_DNA"/>
</dbReference>
<keyword evidence="4" id="KW-1185">Reference proteome</keyword>
<organism evidence="3 4">
    <name type="scientific">Lolliginicoccus lacisalsi</name>
    <dbReference type="NCBI Taxonomy" id="2742202"/>
    <lineage>
        <taxon>Bacteria</taxon>
        <taxon>Bacillati</taxon>
        <taxon>Actinomycetota</taxon>
        <taxon>Actinomycetes</taxon>
        <taxon>Mycobacteriales</taxon>
        <taxon>Hoyosellaceae</taxon>
        <taxon>Lolliginicoccus</taxon>
    </lineage>
</organism>
<evidence type="ECO:0000313" key="3">
    <source>
        <dbReference type="EMBL" id="MBD8505559.1"/>
    </source>
</evidence>
<reference evidence="3" key="1">
    <citation type="submission" date="2020-09" db="EMBL/GenBank/DDBJ databases">
        <title>Hoyosella lacisalsi sp. nov., a halotolerant actinobacterium isolated from soil of Lake Gudzhirganskoe.</title>
        <authorList>
            <person name="Yang Q."/>
            <person name="Guo P.Y."/>
            <person name="Liu S.W."/>
            <person name="Li F.N."/>
            <person name="Sun C.H."/>
        </authorList>
    </citation>
    <scope>NUCLEOTIDE SEQUENCE</scope>
    <source>
        <strain evidence="3">G463</strain>
    </source>
</reference>
<feature type="region of interest" description="Disordered" evidence="1">
    <location>
        <begin position="1"/>
        <end position="21"/>
    </location>
</feature>
<sequence length="332" mass="36495">MARLSKASDLTGPGTSSERFGVVGTDLGIPVELPGGEELGWFFGDTFSGLGPGSGHWRSPVLLRSPMPRPGEDVAADEAVKFCSCAGRKHARRLIRESNHRGVTWLPADAMTVGGTTYLWAMRNAGLHNVTEARIFSSRDGERWKRTRAAWPGHHLGGTMQLITWAEGAAGDDHVYVFSSGFQRDKPLFLHRAPTDGLLRPGRWESWGFRPESGWQWGNPPTPVLDGAWGEMCLRRIDGKFVLVWFDASAYAIRAMVLDHPTDNLFEARKLTLLTGCGWEDEDHAAGKVAQLYGGYIVPGSTLDTFTVSVSQWNTATNETYKAMLFTGSLRG</sequence>
<comment type="caution">
    <text evidence="3">The sequence shown here is derived from an EMBL/GenBank/DDBJ whole genome shotgun (WGS) entry which is preliminary data.</text>
</comment>
<dbReference type="InterPro" id="IPR025442">
    <property type="entry name" value="DUF4185"/>
</dbReference>
<name>A0A927JAE2_9ACTN</name>
<evidence type="ECO:0000259" key="2">
    <source>
        <dbReference type="Pfam" id="PF13810"/>
    </source>
</evidence>
<evidence type="ECO:0000313" key="4">
    <source>
        <dbReference type="Proteomes" id="UP000642993"/>
    </source>
</evidence>
<dbReference type="RefSeq" id="WP_192038055.1">
    <property type="nucleotide sequence ID" value="NZ_JACYWE010000002.1"/>
</dbReference>
<dbReference type="AlphaFoldDB" id="A0A927JAE2"/>
<accession>A0A927JAE2</accession>